<evidence type="ECO:0000313" key="1">
    <source>
        <dbReference type="EMBL" id="XCD18114.1"/>
    </source>
</evidence>
<dbReference type="SUPFAM" id="SSF54427">
    <property type="entry name" value="NTF2-like"/>
    <property type="match status" value="1"/>
</dbReference>
<dbReference type="Gene3D" id="3.10.450.50">
    <property type="match status" value="2"/>
</dbReference>
<dbReference type="InterPro" id="IPR032710">
    <property type="entry name" value="NTF2-like_dom_sf"/>
</dbReference>
<accession>A0AAU8BN37</accession>
<protein>
    <recommendedName>
        <fullName evidence="2">SnoaL-like domain-containing protein</fullName>
    </recommendedName>
</protein>
<dbReference type="AlphaFoldDB" id="A0AAU8BN37"/>
<dbReference type="KEGG" id="vck:PG915_22835"/>
<sequence length="248" mass="28517">MSQKLNNATNLYMEGIRDGHARQAVTKYTGARYTQHSTGVRSGIEGFVEFFEPFIERCHDRDIRVVRSLVDGQYVFVQAYQNINNGEAYWITTDLFDTDNNDKIIEHWDVISAYVENADTQRDQISGPTEPGDIDKTEDNKELVRDFLCDVMVLGRKESASSYVDFTNLPMHAALDVDPAEKYVGSYDQVFKIVGQGNMIVAYSRLLYENTEIARFDIFRIESKQIVEWWVNQEPVPPKSEWVNGGKF</sequence>
<dbReference type="EMBL" id="CP115921">
    <property type="protein sequence ID" value="XCD18114.1"/>
    <property type="molecule type" value="Genomic_DNA"/>
</dbReference>
<evidence type="ECO:0008006" key="2">
    <source>
        <dbReference type="Google" id="ProtNLM"/>
    </source>
</evidence>
<dbReference type="RefSeq" id="WP_353499263.1">
    <property type="nucleotide sequence ID" value="NZ_CP115921.1"/>
</dbReference>
<reference evidence="1" key="1">
    <citation type="submission" date="2023-01" db="EMBL/GenBank/DDBJ databases">
        <title>Vibrio sp. CB1-14 genome sequencing.</title>
        <authorList>
            <person name="Otstavnykh N."/>
            <person name="Isaeva M."/>
            <person name="Meleshko D."/>
        </authorList>
    </citation>
    <scope>NUCLEOTIDE SEQUENCE</scope>
    <source>
        <strain evidence="1">CB1-14</strain>
    </source>
</reference>
<proteinExistence type="predicted"/>
<name>A0AAU8BN37_9VIBR</name>
<gene>
    <name evidence="1" type="ORF">PG915_22835</name>
</gene>
<organism evidence="1">
    <name type="scientific">Vibrio chaetopteri</name>
    <dbReference type="NCBI Taxonomy" id="3016528"/>
    <lineage>
        <taxon>Bacteria</taxon>
        <taxon>Pseudomonadati</taxon>
        <taxon>Pseudomonadota</taxon>
        <taxon>Gammaproteobacteria</taxon>
        <taxon>Vibrionales</taxon>
        <taxon>Vibrionaceae</taxon>
        <taxon>Vibrio</taxon>
    </lineage>
</organism>